<dbReference type="Pfam" id="PF01467">
    <property type="entry name" value="CTP_transf_like"/>
    <property type="match status" value="1"/>
</dbReference>
<dbReference type="InterPro" id="IPR004821">
    <property type="entry name" value="Cyt_trans-like"/>
</dbReference>
<reference evidence="11" key="1">
    <citation type="submission" date="2018-06" db="EMBL/GenBank/DDBJ databases">
        <title>Paenibacillus xerothermodurans sp. nov. an extremely dry heat resistant spore forming bacterium isolated from the soil of Cape Canaveral, Florida.</title>
        <authorList>
            <person name="Seuylemezian A."/>
            <person name="Kaur N."/>
            <person name="Patil P."/>
            <person name="Patil P."/>
            <person name="Mayilraj S."/>
            <person name="Vaishampayan P."/>
        </authorList>
    </citation>
    <scope>NUCLEOTIDE SEQUENCE [LARGE SCALE GENOMIC DNA]</scope>
    <source>
        <strain evidence="11">ATCC 27380</strain>
    </source>
</reference>
<dbReference type="PANTHER" id="PTHR21342">
    <property type="entry name" value="PHOSPHOPANTETHEINE ADENYLYLTRANSFERASE"/>
    <property type="match status" value="1"/>
</dbReference>
<dbReference type="InterPro" id="IPR001980">
    <property type="entry name" value="PPAT"/>
</dbReference>
<evidence type="ECO:0000256" key="7">
    <source>
        <dbReference type="ARBA" id="ARBA00022993"/>
    </source>
</evidence>
<evidence type="ECO:0000313" key="11">
    <source>
        <dbReference type="EMBL" id="PZE21819.1"/>
    </source>
</evidence>
<evidence type="ECO:0000256" key="2">
    <source>
        <dbReference type="ARBA" id="ARBA00022679"/>
    </source>
</evidence>
<evidence type="ECO:0000256" key="6">
    <source>
        <dbReference type="ARBA" id="ARBA00022842"/>
    </source>
</evidence>
<evidence type="ECO:0000256" key="3">
    <source>
        <dbReference type="ARBA" id="ARBA00022695"/>
    </source>
</evidence>
<dbReference type="OrthoDB" id="9806661at2"/>
<dbReference type="HAMAP" id="MF_00151">
    <property type="entry name" value="PPAT_bact"/>
    <property type="match status" value="1"/>
</dbReference>
<comment type="function">
    <text evidence="9">Reversibly transfers an adenylyl group from ATP to 4'-phosphopantetheine, yielding dephospho-CoA (dPCoA) and pyrophosphate.</text>
</comment>
<keyword evidence="12" id="KW-1185">Reference proteome</keyword>
<dbReference type="NCBIfam" id="TIGR01510">
    <property type="entry name" value="coaD_prev_kdtB"/>
    <property type="match status" value="1"/>
</dbReference>
<dbReference type="SUPFAM" id="SSF52374">
    <property type="entry name" value="Nucleotidylyl transferase"/>
    <property type="match status" value="1"/>
</dbReference>
<feature type="binding site" evidence="9">
    <location>
        <begin position="89"/>
        <end position="91"/>
    </location>
    <ligand>
        <name>ATP</name>
        <dbReference type="ChEBI" id="CHEBI:30616"/>
    </ligand>
</feature>
<evidence type="ECO:0000256" key="5">
    <source>
        <dbReference type="ARBA" id="ARBA00022840"/>
    </source>
</evidence>
<comment type="cofactor">
    <cofactor evidence="9">
        <name>Mg(2+)</name>
        <dbReference type="ChEBI" id="CHEBI:18420"/>
    </cofactor>
</comment>
<dbReference type="InterPro" id="IPR014729">
    <property type="entry name" value="Rossmann-like_a/b/a_fold"/>
</dbReference>
<keyword evidence="5 9" id="KW-0067">ATP-binding</keyword>
<dbReference type="Proteomes" id="UP000214746">
    <property type="component" value="Unassembled WGS sequence"/>
</dbReference>
<evidence type="ECO:0000256" key="4">
    <source>
        <dbReference type="ARBA" id="ARBA00022741"/>
    </source>
</evidence>
<keyword evidence="1 9" id="KW-0963">Cytoplasm</keyword>
<dbReference type="Gene3D" id="3.40.50.620">
    <property type="entry name" value="HUPs"/>
    <property type="match status" value="1"/>
</dbReference>
<evidence type="ECO:0000313" key="12">
    <source>
        <dbReference type="Proteomes" id="UP000214746"/>
    </source>
</evidence>
<dbReference type="EMBL" id="NHRJ02000002">
    <property type="protein sequence ID" value="PZE21819.1"/>
    <property type="molecule type" value="Genomic_DNA"/>
</dbReference>
<dbReference type="GO" id="GO:0015937">
    <property type="term" value="P:coenzyme A biosynthetic process"/>
    <property type="evidence" value="ECO:0007669"/>
    <property type="project" value="UniProtKB-UniRule"/>
</dbReference>
<evidence type="ECO:0000256" key="1">
    <source>
        <dbReference type="ARBA" id="ARBA00022490"/>
    </source>
</evidence>
<name>A0A2W1NAU9_PAEXE</name>
<keyword evidence="3 9" id="KW-0548">Nucleotidyltransferase</keyword>
<feature type="binding site" evidence="9">
    <location>
        <position position="16"/>
    </location>
    <ligand>
        <name>ATP</name>
        <dbReference type="ChEBI" id="CHEBI:30616"/>
    </ligand>
</feature>
<dbReference type="PANTHER" id="PTHR21342:SF1">
    <property type="entry name" value="PHOSPHOPANTETHEINE ADENYLYLTRANSFERASE"/>
    <property type="match status" value="1"/>
</dbReference>
<comment type="similarity">
    <text evidence="9">Belongs to the bacterial CoaD family.</text>
</comment>
<dbReference type="PRINTS" id="PR01020">
    <property type="entry name" value="LPSBIOSNTHSS"/>
</dbReference>
<evidence type="ECO:0000259" key="10">
    <source>
        <dbReference type="Pfam" id="PF01467"/>
    </source>
</evidence>
<comment type="subunit">
    <text evidence="9">Homohexamer.</text>
</comment>
<feature type="binding site" evidence="9">
    <location>
        <position position="88"/>
    </location>
    <ligand>
        <name>substrate</name>
    </ligand>
</feature>
<comment type="catalytic activity">
    <reaction evidence="8 9">
        <text>(R)-4'-phosphopantetheine + ATP + H(+) = 3'-dephospho-CoA + diphosphate</text>
        <dbReference type="Rhea" id="RHEA:19801"/>
        <dbReference type="ChEBI" id="CHEBI:15378"/>
        <dbReference type="ChEBI" id="CHEBI:30616"/>
        <dbReference type="ChEBI" id="CHEBI:33019"/>
        <dbReference type="ChEBI" id="CHEBI:57328"/>
        <dbReference type="ChEBI" id="CHEBI:61723"/>
        <dbReference type="EC" id="2.7.7.3"/>
    </reaction>
</comment>
<dbReference type="RefSeq" id="WP_089198961.1">
    <property type="nucleotide sequence ID" value="NZ_NHRJ02000002.1"/>
</dbReference>
<dbReference type="UniPathway" id="UPA00241">
    <property type="reaction ID" value="UER00355"/>
</dbReference>
<sequence>MKAIYAGSFDPITLGHLSVIERALKLFDNVHIVIANNRAKQHHFSLQQRTELVKASLEDGYESRTSIVPYEGVVADYINLHEIDVVIRGIRNVTDLDYELQMEQFIRNTTRADTIYLSPYTPDMLTSSSLVRMFFQSRKSELAQKYMHPQAYAKAMDYLKQTLHQKA</sequence>
<comment type="subcellular location">
    <subcellularLocation>
        <location evidence="9">Cytoplasm</location>
    </subcellularLocation>
</comment>
<keyword evidence="4 9" id="KW-0547">Nucleotide-binding</keyword>
<feature type="binding site" evidence="9">
    <location>
        <begin position="123"/>
        <end position="129"/>
    </location>
    <ligand>
        <name>ATP</name>
        <dbReference type="ChEBI" id="CHEBI:30616"/>
    </ligand>
</feature>
<dbReference type="NCBIfam" id="TIGR00125">
    <property type="entry name" value="cyt_tran_rel"/>
    <property type="match status" value="1"/>
</dbReference>
<protein>
    <recommendedName>
        <fullName evidence="9">Phosphopantetheine adenylyltransferase</fullName>
        <ecNumber evidence="9">2.7.7.3</ecNumber>
    </recommendedName>
    <alternativeName>
        <fullName evidence="9">Dephospho-CoA pyrophosphorylase</fullName>
    </alternativeName>
    <alternativeName>
        <fullName evidence="9">Pantetheine-phosphate adenylyltransferase</fullName>
        <shortName evidence="9">PPAT</shortName>
    </alternativeName>
</protein>
<feature type="binding site" evidence="9">
    <location>
        <position position="99"/>
    </location>
    <ligand>
        <name>ATP</name>
        <dbReference type="ChEBI" id="CHEBI:30616"/>
    </ligand>
</feature>
<gene>
    <name evidence="9 11" type="primary">coaD</name>
    <name evidence="11" type="ORF">CBW46_005285</name>
</gene>
<proteinExistence type="inferred from homology"/>
<accession>A0A2W1NAU9</accession>
<dbReference type="EC" id="2.7.7.3" evidence="9"/>
<evidence type="ECO:0000256" key="9">
    <source>
        <dbReference type="HAMAP-Rule" id="MF_00151"/>
    </source>
</evidence>
<organism evidence="11 12">
    <name type="scientific">Paenibacillus xerothermodurans</name>
    <dbReference type="NCBI Taxonomy" id="1977292"/>
    <lineage>
        <taxon>Bacteria</taxon>
        <taxon>Bacillati</taxon>
        <taxon>Bacillota</taxon>
        <taxon>Bacilli</taxon>
        <taxon>Bacillales</taxon>
        <taxon>Paenibacillaceae</taxon>
        <taxon>Paenibacillus</taxon>
    </lineage>
</organism>
<feature type="binding site" evidence="9">
    <location>
        <position position="40"/>
    </location>
    <ligand>
        <name>substrate</name>
    </ligand>
</feature>
<feature type="binding site" evidence="9">
    <location>
        <begin position="8"/>
        <end position="9"/>
    </location>
    <ligand>
        <name>ATP</name>
        <dbReference type="ChEBI" id="CHEBI:30616"/>
    </ligand>
</feature>
<feature type="domain" description="Cytidyltransferase-like" evidence="10">
    <location>
        <begin position="4"/>
        <end position="132"/>
    </location>
</feature>
<keyword evidence="6 9" id="KW-0460">Magnesium</keyword>
<feature type="binding site" evidence="9">
    <location>
        <position position="74"/>
    </location>
    <ligand>
        <name>substrate</name>
    </ligand>
</feature>
<dbReference type="AlphaFoldDB" id="A0A2W1NAU9"/>
<keyword evidence="7 9" id="KW-0173">Coenzyme A biosynthesis</keyword>
<dbReference type="GO" id="GO:0005524">
    <property type="term" value="F:ATP binding"/>
    <property type="evidence" value="ECO:0007669"/>
    <property type="project" value="UniProtKB-KW"/>
</dbReference>
<feature type="binding site" evidence="9">
    <location>
        <position position="8"/>
    </location>
    <ligand>
        <name>substrate</name>
    </ligand>
</feature>
<dbReference type="GO" id="GO:0004595">
    <property type="term" value="F:pantetheine-phosphate adenylyltransferase activity"/>
    <property type="evidence" value="ECO:0007669"/>
    <property type="project" value="UniProtKB-UniRule"/>
</dbReference>
<feature type="site" description="Transition state stabilizer" evidence="9">
    <location>
        <position position="16"/>
    </location>
</feature>
<keyword evidence="2 9" id="KW-0808">Transferase</keyword>
<dbReference type="GO" id="GO:0005737">
    <property type="term" value="C:cytoplasm"/>
    <property type="evidence" value="ECO:0007669"/>
    <property type="project" value="UniProtKB-SubCell"/>
</dbReference>
<evidence type="ECO:0000256" key="8">
    <source>
        <dbReference type="ARBA" id="ARBA00029346"/>
    </source>
</evidence>
<comment type="pathway">
    <text evidence="9">Cofactor biosynthesis; coenzyme A biosynthesis; CoA from (R)-pantothenate: step 4/5.</text>
</comment>
<comment type="caution">
    <text evidence="11">The sequence shown here is derived from an EMBL/GenBank/DDBJ whole genome shotgun (WGS) entry which is preliminary data.</text>
</comment>